<gene>
    <name evidence="8" type="ORF">Rt10032_c01g0042</name>
</gene>
<feature type="region of interest" description="Disordered" evidence="7">
    <location>
        <begin position="444"/>
        <end position="467"/>
    </location>
</feature>
<dbReference type="PANTHER" id="PTHR46200:SF1">
    <property type="entry name" value="GATOR COMPLEX PROTEIN WDR24"/>
    <property type="match status" value="1"/>
</dbReference>
<evidence type="ECO:0000256" key="7">
    <source>
        <dbReference type="SAM" id="MobiDB-lite"/>
    </source>
</evidence>
<dbReference type="InterPro" id="IPR019775">
    <property type="entry name" value="WD40_repeat_CS"/>
</dbReference>
<dbReference type="PROSITE" id="PS50082">
    <property type="entry name" value="WD_REPEATS_2"/>
    <property type="match status" value="2"/>
</dbReference>
<feature type="compositionally biased region" description="Low complexity" evidence="7">
    <location>
        <begin position="796"/>
        <end position="805"/>
    </location>
</feature>
<name>A0A511K7N5_RHOTO</name>
<evidence type="ECO:0000256" key="1">
    <source>
        <dbReference type="ARBA" id="ARBA00022574"/>
    </source>
</evidence>
<feature type="region of interest" description="Disordered" evidence="7">
    <location>
        <begin position="144"/>
        <end position="174"/>
    </location>
</feature>
<dbReference type="InterPro" id="IPR015943">
    <property type="entry name" value="WD40/YVTN_repeat-like_dom_sf"/>
</dbReference>
<protein>
    <submittedName>
        <fullName evidence="8">WD repeat protein 24</fullName>
    </submittedName>
</protein>
<feature type="compositionally biased region" description="Low complexity" evidence="7">
    <location>
        <begin position="529"/>
        <end position="540"/>
    </location>
</feature>
<dbReference type="EMBL" id="BJWK01000001">
    <property type="protein sequence ID" value="GEM06025.1"/>
    <property type="molecule type" value="Genomic_DNA"/>
</dbReference>
<dbReference type="InterPro" id="IPR036322">
    <property type="entry name" value="WD40_repeat_dom_sf"/>
</dbReference>
<evidence type="ECO:0000256" key="4">
    <source>
        <dbReference type="ARBA" id="ARBA00022771"/>
    </source>
</evidence>
<dbReference type="OrthoDB" id="60955at2759"/>
<feature type="compositionally biased region" description="Low complexity" evidence="7">
    <location>
        <begin position="221"/>
        <end position="254"/>
    </location>
</feature>
<evidence type="ECO:0000256" key="2">
    <source>
        <dbReference type="ARBA" id="ARBA00022723"/>
    </source>
</evidence>
<dbReference type="GO" id="GO:1904263">
    <property type="term" value="P:positive regulation of TORC1 signaling"/>
    <property type="evidence" value="ECO:0007669"/>
    <property type="project" value="TreeGrafter"/>
</dbReference>
<dbReference type="GO" id="GO:0008270">
    <property type="term" value="F:zinc ion binding"/>
    <property type="evidence" value="ECO:0007669"/>
    <property type="project" value="UniProtKB-KW"/>
</dbReference>
<comment type="caution">
    <text evidence="8">The sequence shown here is derived from an EMBL/GenBank/DDBJ whole genome shotgun (WGS) entry which is preliminary data.</text>
</comment>
<keyword evidence="1 6" id="KW-0853">WD repeat</keyword>
<dbReference type="GO" id="GO:0005829">
    <property type="term" value="C:cytosol"/>
    <property type="evidence" value="ECO:0007669"/>
    <property type="project" value="TreeGrafter"/>
</dbReference>
<feature type="compositionally biased region" description="Polar residues" evidence="7">
    <location>
        <begin position="103"/>
        <end position="129"/>
    </location>
</feature>
<feature type="region of interest" description="Disordered" evidence="7">
    <location>
        <begin position="211"/>
        <end position="265"/>
    </location>
</feature>
<accession>A0A511K7N5</accession>
<dbReference type="InterPro" id="IPR037590">
    <property type="entry name" value="WDR24"/>
</dbReference>
<keyword evidence="3" id="KW-0677">Repeat</keyword>
<evidence type="ECO:0000313" key="8">
    <source>
        <dbReference type="EMBL" id="GEM06025.1"/>
    </source>
</evidence>
<feature type="region of interest" description="Disordered" evidence="7">
    <location>
        <begin position="516"/>
        <end position="542"/>
    </location>
</feature>
<evidence type="ECO:0000256" key="3">
    <source>
        <dbReference type="ARBA" id="ARBA00022737"/>
    </source>
</evidence>
<dbReference type="SMART" id="SM00320">
    <property type="entry name" value="WD40"/>
    <property type="match status" value="4"/>
</dbReference>
<dbReference type="GO" id="GO:0005774">
    <property type="term" value="C:vacuolar membrane"/>
    <property type="evidence" value="ECO:0007669"/>
    <property type="project" value="TreeGrafter"/>
</dbReference>
<feature type="region of interest" description="Disordered" evidence="7">
    <location>
        <begin position="746"/>
        <end position="771"/>
    </location>
</feature>
<evidence type="ECO:0000256" key="5">
    <source>
        <dbReference type="ARBA" id="ARBA00022833"/>
    </source>
</evidence>
<dbReference type="SUPFAM" id="SSF50978">
    <property type="entry name" value="WD40 repeat-like"/>
    <property type="match status" value="1"/>
</dbReference>
<dbReference type="Gene3D" id="2.130.10.10">
    <property type="entry name" value="YVTN repeat-like/Quinoprotein amine dehydrogenase"/>
    <property type="match status" value="1"/>
</dbReference>
<reference evidence="8 9" key="1">
    <citation type="submission" date="2019-07" db="EMBL/GenBank/DDBJ databases">
        <title>Rhodotorula toruloides NBRC10032 genome sequencing.</title>
        <authorList>
            <person name="Shida Y."/>
            <person name="Takaku H."/>
            <person name="Ogasawara W."/>
            <person name="Mori K."/>
        </authorList>
    </citation>
    <scope>NUCLEOTIDE SEQUENCE [LARGE SCALE GENOMIC DNA]</scope>
    <source>
        <strain evidence="8 9">NBRC10032</strain>
    </source>
</reference>
<feature type="region of interest" description="Disordered" evidence="7">
    <location>
        <begin position="90"/>
        <end position="129"/>
    </location>
</feature>
<dbReference type="GO" id="GO:0061700">
    <property type="term" value="C:GATOR2 complex"/>
    <property type="evidence" value="ECO:0007669"/>
    <property type="project" value="TreeGrafter"/>
</dbReference>
<dbReference type="PANTHER" id="PTHR46200">
    <property type="entry name" value="GATOR COMPLEX PROTEIN WDR24"/>
    <property type="match status" value="1"/>
</dbReference>
<feature type="compositionally biased region" description="Low complexity" evidence="7">
    <location>
        <begin position="917"/>
        <end position="937"/>
    </location>
</feature>
<keyword evidence="2" id="KW-0479">Metal-binding</keyword>
<dbReference type="GO" id="GO:0016239">
    <property type="term" value="P:positive regulation of macroautophagy"/>
    <property type="evidence" value="ECO:0007669"/>
    <property type="project" value="TreeGrafter"/>
</dbReference>
<feature type="compositionally biased region" description="Pro residues" evidence="7">
    <location>
        <begin position="754"/>
        <end position="767"/>
    </location>
</feature>
<keyword evidence="5" id="KW-0862">Zinc</keyword>
<feature type="region of interest" description="Disordered" evidence="7">
    <location>
        <begin position="783"/>
        <end position="1053"/>
    </location>
</feature>
<dbReference type="InterPro" id="IPR001680">
    <property type="entry name" value="WD40_rpt"/>
</dbReference>
<dbReference type="Proteomes" id="UP000321518">
    <property type="component" value="Unassembled WGS sequence"/>
</dbReference>
<feature type="repeat" description="WD" evidence="6">
    <location>
        <begin position="332"/>
        <end position="374"/>
    </location>
</feature>
<keyword evidence="4" id="KW-0863">Zinc-finger</keyword>
<dbReference type="PROSITE" id="PS00678">
    <property type="entry name" value="WD_REPEATS_1"/>
    <property type="match status" value="1"/>
</dbReference>
<organism evidence="8 9">
    <name type="scientific">Rhodotorula toruloides</name>
    <name type="common">Yeast</name>
    <name type="synonym">Rhodosporidium toruloides</name>
    <dbReference type="NCBI Taxonomy" id="5286"/>
    <lineage>
        <taxon>Eukaryota</taxon>
        <taxon>Fungi</taxon>
        <taxon>Dikarya</taxon>
        <taxon>Basidiomycota</taxon>
        <taxon>Pucciniomycotina</taxon>
        <taxon>Microbotryomycetes</taxon>
        <taxon>Sporidiobolales</taxon>
        <taxon>Sporidiobolaceae</taxon>
        <taxon>Rhodotorula</taxon>
    </lineage>
</organism>
<proteinExistence type="predicted"/>
<feature type="compositionally biased region" description="Polar residues" evidence="7">
    <location>
        <begin position="144"/>
        <end position="158"/>
    </location>
</feature>
<dbReference type="Pfam" id="PF00400">
    <property type="entry name" value="WD40"/>
    <property type="match status" value="2"/>
</dbReference>
<sequence>MRITGASDSSGAYIDSPANTSLRNESAYWGTENLPPNASLNAYSSFAGGSAISGAGENNFFPTGASGFSFEGPASSSMWDASYRSSLAGSPSLFDDTRPSPGLRQSTNDSSPLNPQTYSSEGSGSRSRNASAVHLWDLPNSAWTSRSNGSSAFRTSSPVGGGRKAKEASRGLRYSVTGIPRDKGLVGLAKPPKEAEQGRVAVTGKTTLKILKVPHGESRQTSSTPVTAAPTPSSSYRSSSIAARRSRSRGSPAPGAIRDEFIGPEDVSADEKEEISELLDVRHGSRLGPAYLFSDVRWGYGATANKLATAFGNGAVVLWDLAKEGSRIDQLKYEHDRAVNRVVFGGQTGNWLLSGGQDGQMKLWDIRESRPASMVLKASSPVRQLSFSPSPSQPFTLVAACASGTLIRYDVRFVARQNGGATDRVAGHIGSCLAMDWRDGFSCERSPNSAGGPGVTNETAGGGREGGWVVTGGVDRTIKIWDFSLPTLSTKPVRTLYASQPVHTIAWHPTRATELASSPMPSLGLGATGEDSSSSLGEDSPMPVTVQDPALTPASKGETLRVRSALDGNAWKNEIEVWDVRRPYFPKVAIKTDKPTAALIYNDDETIWAASRAAPTFLQHDVGSDSYSILDGVDRTVTTWDAAGELAFVEDGRRLNDVPFERPSRFMPPVDAPKHRPDAFVSTVADVDTDFSIESFVYLAENWRLSGKFSDVCEHNARVSLYAGRPDAGHVWATLRTWFDDEPFFRSEETSPTATPPPETMPLPPVVDKPASEWFTSPKAISVPKISSHSRRGSRSGRPSFSSGRTSRRSSLDGGQGAHGDSTSKPRLDAFSEESTASETDPAEGKKLDPDLSSTSSDSEHEIIGRRKVLHAVNPKRLAASLGALRSPSRDGRRSRSSTNGSQAIDDDDDDDDDVRLSNLVSRVISRRNSLSSSSSDADLDDDDETGRTGRPRLSRSARLASMHASFIANRSRRPSANANGNSNDRRGIRSRESTLPRKASGRQQSLEVTSKGRRRSNDQSGTASRRGSADDGSAVRGDSRRGSKDAAAGPTSRELARLASLQHASDAHEIVRRQLKATLHDYADRGDSQLCAVVCCVLQDKAFDFGRLWLARVTKTYLDHLRRLDLHIPAAALNKFCDVAALTALTQNTVVFHTACGACGKPVDQPPFDFCIRCRRRIATCCICHLAVDSLYTLCAGCGHGAHVECLEAFASTIADTLTASLPQTPLDHSHPSTPGIATPLRAWLWGEDDDDPAWSTAAATESGAYLAAKQLKNVLSGCPAACGHSPCSLMPSA</sequence>
<feature type="compositionally biased region" description="Acidic residues" evidence="7">
    <location>
        <begin position="905"/>
        <end position="914"/>
    </location>
</feature>
<feature type="repeat" description="WD" evidence="6">
    <location>
        <begin position="469"/>
        <end position="484"/>
    </location>
</feature>
<dbReference type="PROSITE" id="PS50294">
    <property type="entry name" value="WD_REPEATS_REGION"/>
    <property type="match status" value="1"/>
</dbReference>
<evidence type="ECO:0000256" key="6">
    <source>
        <dbReference type="PROSITE-ProRule" id="PRU00221"/>
    </source>
</evidence>
<evidence type="ECO:0000313" key="9">
    <source>
        <dbReference type="Proteomes" id="UP000321518"/>
    </source>
</evidence>
<feature type="compositionally biased region" description="Basic and acidic residues" evidence="7">
    <location>
        <begin position="984"/>
        <end position="996"/>
    </location>
</feature>